<keyword evidence="3" id="KW-1185">Reference proteome</keyword>
<gene>
    <name evidence="2" type="ORF">AAFC00_004641</name>
</gene>
<name>A0ABR3P3H3_9PEZI</name>
<proteinExistence type="predicted"/>
<evidence type="ECO:0008006" key="4">
    <source>
        <dbReference type="Google" id="ProtNLM"/>
    </source>
</evidence>
<protein>
    <recommendedName>
        <fullName evidence="4">HAUS augmin-like complex subunit 3 N-terminal domain-containing protein</fullName>
    </recommendedName>
</protein>
<organism evidence="2 3">
    <name type="scientific">Neodothiora populina</name>
    <dbReference type="NCBI Taxonomy" id="2781224"/>
    <lineage>
        <taxon>Eukaryota</taxon>
        <taxon>Fungi</taxon>
        <taxon>Dikarya</taxon>
        <taxon>Ascomycota</taxon>
        <taxon>Pezizomycotina</taxon>
        <taxon>Dothideomycetes</taxon>
        <taxon>Dothideomycetidae</taxon>
        <taxon>Dothideales</taxon>
        <taxon>Dothioraceae</taxon>
        <taxon>Neodothiora</taxon>
    </lineage>
</organism>
<feature type="region of interest" description="Disordered" evidence="1">
    <location>
        <begin position="131"/>
        <end position="158"/>
    </location>
</feature>
<evidence type="ECO:0000256" key="1">
    <source>
        <dbReference type="SAM" id="MobiDB-lite"/>
    </source>
</evidence>
<sequence length="518" mass="57057">MDSNRALKRLLHVLSERDIGLGEDDLGWLFESPDTRDDMIAWVNEYLNVDTLLSPEELELYSEVVGTQLGIKSGVTSDPAARPLSDTDLEASIKTLENSTAAIDQQCAILQTQLDAIKQIRLQNDISCASDATTGPTKQLSSFETPRESQQDGCSVSDLSSRVTSLNRQANTAIASMETAARKQLEKDDRLLNSLQAFISKLDQPELRDSQINEIESLCQALTSLQGTIAKKRANEAYNAAFKQASEKTIYLGSPPNDDLESAAIADELDSLVEEIDTVLEMVVDNEYRRPLLHVLQNNAAEERERQRVCLSYIQQTLRQMTARLQNLSAHVQETHSYSAALEEVASLLEKIPSTEPTTSTMQLAMSRPVHKAIRDLVLPASAPSNAVSDFFRHYGIPVTSPQVADGTTGTSAVDTVLSERKAQLLRVSQSTEQSISQHISDSIGQADSQLQSLLQAVYAYSPYATVNLADPAMSTRLAQLDKSIENVGVQLRGFNLSQMMENESKRVEKVLNDTNHD</sequence>
<reference evidence="2 3" key="1">
    <citation type="submission" date="2024-07" db="EMBL/GenBank/DDBJ databases">
        <title>Draft sequence of the Neodothiora populina.</title>
        <authorList>
            <person name="Drown D.D."/>
            <person name="Schuette U.S."/>
            <person name="Buechlein A.B."/>
            <person name="Rusch D.R."/>
            <person name="Winton L.W."/>
            <person name="Adams G.A."/>
        </authorList>
    </citation>
    <scope>NUCLEOTIDE SEQUENCE [LARGE SCALE GENOMIC DNA]</scope>
    <source>
        <strain evidence="2 3">CPC 39397</strain>
    </source>
</reference>
<accession>A0ABR3P3H3</accession>
<dbReference type="Proteomes" id="UP001562354">
    <property type="component" value="Unassembled WGS sequence"/>
</dbReference>
<evidence type="ECO:0000313" key="2">
    <source>
        <dbReference type="EMBL" id="KAL1297052.1"/>
    </source>
</evidence>
<feature type="compositionally biased region" description="Polar residues" evidence="1">
    <location>
        <begin position="131"/>
        <end position="144"/>
    </location>
</feature>
<comment type="caution">
    <text evidence="2">The sequence shown here is derived from an EMBL/GenBank/DDBJ whole genome shotgun (WGS) entry which is preliminary data.</text>
</comment>
<dbReference type="RefSeq" id="XP_069196734.1">
    <property type="nucleotide sequence ID" value="XM_069344316.1"/>
</dbReference>
<evidence type="ECO:0000313" key="3">
    <source>
        <dbReference type="Proteomes" id="UP001562354"/>
    </source>
</evidence>
<dbReference type="EMBL" id="JBFMKM010000016">
    <property type="protein sequence ID" value="KAL1297052.1"/>
    <property type="molecule type" value="Genomic_DNA"/>
</dbReference>
<dbReference type="GeneID" id="95978341"/>